<gene>
    <name evidence="5" type="ORF">SAMN05216266_109139</name>
</gene>
<organism evidence="5 6">
    <name type="scientific">Amycolatopsis marina</name>
    <dbReference type="NCBI Taxonomy" id="490629"/>
    <lineage>
        <taxon>Bacteria</taxon>
        <taxon>Bacillati</taxon>
        <taxon>Actinomycetota</taxon>
        <taxon>Actinomycetes</taxon>
        <taxon>Pseudonocardiales</taxon>
        <taxon>Pseudonocardiaceae</taxon>
        <taxon>Amycolatopsis</taxon>
    </lineage>
</organism>
<dbReference type="Gene3D" id="3.40.50.1980">
    <property type="entry name" value="Nitrogenase molybdenum iron protein domain"/>
    <property type="match status" value="2"/>
</dbReference>
<dbReference type="AlphaFoldDB" id="A0A1I1AIK5"/>
<dbReference type="RefSeq" id="WP_091674139.1">
    <property type="nucleotide sequence ID" value="NZ_FOKG01000009.1"/>
</dbReference>
<dbReference type="EMBL" id="FOKG01000009">
    <property type="protein sequence ID" value="SFB37166.1"/>
    <property type="molecule type" value="Genomic_DNA"/>
</dbReference>
<dbReference type="OrthoDB" id="6495095at2"/>
<dbReference type="Pfam" id="PF01497">
    <property type="entry name" value="Peripla_BP_2"/>
    <property type="match status" value="1"/>
</dbReference>
<accession>A0A1I1AIK5</accession>
<reference evidence="6" key="1">
    <citation type="submission" date="2016-10" db="EMBL/GenBank/DDBJ databases">
        <authorList>
            <person name="Varghese N."/>
            <person name="Submissions S."/>
        </authorList>
    </citation>
    <scope>NUCLEOTIDE SEQUENCE [LARGE SCALE GENOMIC DNA]</scope>
    <source>
        <strain evidence="6">CGMCC 4.3568</strain>
    </source>
</reference>
<dbReference type="PROSITE" id="PS50983">
    <property type="entry name" value="FE_B12_PBP"/>
    <property type="match status" value="1"/>
</dbReference>
<evidence type="ECO:0000313" key="6">
    <source>
        <dbReference type="Proteomes" id="UP000243799"/>
    </source>
</evidence>
<proteinExistence type="inferred from homology"/>
<keyword evidence="2 3" id="KW-0732">Signal</keyword>
<dbReference type="PANTHER" id="PTHR30535">
    <property type="entry name" value="VITAMIN B12-BINDING PROTEIN"/>
    <property type="match status" value="1"/>
</dbReference>
<protein>
    <submittedName>
        <fullName evidence="5">Iron complex transport system substrate-binding protein</fullName>
    </submittedName>
</protein>
<feature type="domain" description="Fe/B12 periplasmic-binding" evidence="4">
    <location>
        <begin position="71"/>
        <end position="324"/>
    </location>
</feature>
<dbReference type="CDD" id="cd01143">
    <property type="entry name" value="YvrC"/>
    <property type="match status" value="1"/>
</dbReference>
<dbReference type="NCBIfam" id="NF038402">
    <property type="entry name" value="TroA_like"/>
    <property type="match status" value="1"/>
</dbReference>
<evidence type="ECO:0000259" key="4">
    <source>
        <dbReference type="PROSITE" id="PS50983"/>
    </source>
</evidence>
<dbReference type="SUPFAM" id="SSF53807">
    <property type="entry name" value="Helical backbone' metal receptor"/>
    <property type="match status" value="1"/>
</dbReference>
<sequence length="325" mass="34498">MSVSALRRYAPRRRPRTTAVLTALLLGVSTLAGCADREDSAPQEADDAGSFPVTVQADGAPSVTIEQRPGRIVSLSPSATETLYAVGAGEQVVAVDDQSTYPEQAPRTDLSGLNVDPEAILSHNPDLVVVYADADNKLAETLGKAGAQTLVLPDATSLDAAYAQFELVGKATGHADEGADLARRTREELDKIVADTPKPEQPLSYFHELDPTYYTVTSATFIGSVYDRFGLVNIADGDDPTASGGYPQLSAETIVEADPDFVFLADAQCCDQSPETVAKRPGWDTLSAVRENRVIVLDEDVASRWSPRVVDFARAVSAAVTPASS</sequence>
<feature type="chain" id="PRO_5038829373" evidence="3">
    <location>
        <begin position="35"/>
        <end position="325"/>
    </location>
</feature>
<evidence type="ECO:0000256" key="3">
    <source>
        <dbReference type="SAM" id="SignalP"/>
    </source>
</evidence>
<dbReference type="InterPro" id="IPR002491">
    <property type="entry name" value="ABC_transptr_periplasmic_BD"/>
</dbReference>
<feature type="signal peptide" evidence="3">
    <location>
        <begin position="1"/>
        <end position="34"/>
    </location>
</feature>
<name>A0A1I1AIK5_9PSEU</name>
<dbReference type="PROSITE" id="PS51257">
    <property type="entry name" value="PROKAR_LIPOPROTEIN"/>
    <property type="match status" value="1"/>
</dbReference>
<evidence type="ECO:0000313" key="5">
    <source>
        <dbReference type="EMBL" id="SFB37166.1"/>
    </source>
</evidence>
<dbReference type="Proteomes" id="UP000243799">
    <property type="component" value="Unassembled WGS sequence"/>
</dbReference>
<evidence type="ECO:0000256" key="1">
    <source>
        <dbReference type="ARBA" id="ARBA00008814"/>
    </source>
</evidence>
<keyword evidence="6" id="KW-1185">Reference proteome</keyword>
<comment type="similarity">
    <text evidence="1">Belongs to the bacterial solute-binding protein 8 family.</text>
</comment>
<dbReference type="InterPro" id="IPR054828">
    <property type="entry name" value="Vit_B12_bind_prot"/>
</dbReference>
<dbReference type="STRING" id="490629.SAMN05216266_109139"/>
<dbReference type="GO" id="GO:0071281">
    <property type="term" value="P:cellular response to iron ion"/>
    <property type="evidence" value="ECO:0007669"/>
    <property type="project" value="TreeGrafter"/>
</dbReference>
<evidence type="ECO:0000256" key="2">
    <source>
        <dbReference type="ARBA" id="ARBA00022729"/>
    </source>
</evidence>
<dbReference type="PANTHER" id="PTHR30535:SF34">
    <property type="entry name" value="MOLYBDATE-BINDING PROTEIN MOLA"/>
    <property type="match status" value="1"/>
</dbReference>
<dbReference type="InterPro" id="IPR050902">
    <property type="entry name" value="ABC_Transporter_SBP"/>
</dbReference>